<keyword evidence="8" id="KW-0732">Signal</keyword>
<dbReference type="InterPro" id="IPR020846">
    <property type="entry name" value="MFS_dom"/>
</dbReference>
<dbReference type="Proteomes" id="UP001271007">
    <property type="component" value="Unassembled WGS sequence"/>
</dbReference>
<evidence type="ECO:0000313" key="11">
    <source>
        <dbReference type="Proteomes" id="UP001271007"/>
    </source>
</evidence>
<feature type="transmembrane region" description="Helical" evidence="7">
    <location>
        <begin position="251"/>
        <end position="279"/>
    </location>
</feature>
<keyword evidence="6 7" id="KW-0472">Membrane</keyword>
<dbReference type="InterPro" id="IPR005829">
    <property type="entry name" value="Sugar_transporter_CS"/>
</dbReference>
<evidence type="ECO:0000256" key="5">
    <source>
        <dbReference type="ARBA" id="ARBA00022989"/>
    </source>
</evidence>
<feature type="transmembrane region" description="Helical" evidence="7">
    <location>
        <begin position="415"/>
        <end position="436"/>
    </location>
</feature>
<feature type="chain" id="PRO_5042463025" description="Major facilitator superfamily (MFS) profile domain-containing protein" evidence="8">
    <location>
        <begin position="21"/>
        <end position="507"/>
    </location>
</feature>
<dbReference type="SUPFAM" id="SSF103473">
    <property type="entry name" value="MFS general substrate transporter"/>
    <property type="match status" value="1"/>
</dbReference>
<protein>
    <recommendedName>
        <fullName evidence="9">Major facilitator superfamily (MFS) profile domain-containing protein</fullName>
    </recommendedName>
</protein>
<dbReference type="GO" id="GO:0005351">
    <property type="term" value="F:carbohydrate:proton symporter activity"/>
    <property type="evidence" value="ECO:0007669"/>
    <property type="project" value="TreeGrafter"/>
</dbReference>
<feature type="transmembrane region" description="Helical" evidence="7">
    <location>
        <begin position="285"/>
        <end position="309"/>
    </location>
</feature>
<dbReference type="PRINTS" id="PR00171">
    <property type="entry name" value="SUGRTRNSPORT"/>
</dbReference>
<dbReference type="Pfam" id="PF00083">
    <property type="entry name" value="Sugar_tr"/>
    <property type="match status" value="2"/>
</dbReference>
<feature type="domain" description="Major facilitator superfamily (MFS) profile" evidence="9">
    <location>
        <begin position="13"/>
        <end position="440"/>
    </location>
</feature>
<feature type="transmembrane region" description="Helical" evidence="7">
    <location>
        <begin position="91"/>
        <end position="110"/>
    </location>
</feature>
<evidence type="ECO:0000256" key="1">
    <source>
        <dbReference type="ARBA" id="ARBA00004141"/>
    </source>
</evidence>
<dbReference type="PROSITE" id="PS00217">
    <property type="entry name" value="SUGAR_TRANSPORT_2"/>
    <property type="match status" value="1"/>
</dbReference>
<evidence type="ECO:0000256" key="7">
    <source>
        <dbReference type="SAM" id="Phobius"/>
    </source>
</evidence>
<gene>
    <name evidence="10" type="ORF">LTR09_005171</name>
</gene>
<sequence>MGKLIPNAFNLLVVIYVALGSTACSYGMAIIGSTIGQPSFYTSLGLATADEKGYSRTAGYIGGFNGVNAAGSAIGCLACTYLADKYSRKRTIQGAAIVLCIGATLCAAAVNNGMFLAGRIINGLGIGALVAAIPMYQAEVSTPESRGFMVSMHGVMFAMGYTLSAWLGFGMYFITAGGSTSSFPWRFPMQDRFEEAHDVIMKLHRDKSDPHDTIARKEFYQMKKQVEADRLIKATTSRFELFKTRANRRRALVGFVLMWNNQFTGVLIIANYGIILYSALGMGGYMPLLLTSLWVTSTFPGNIFCAFFVEKFGRRTFLLIGLTGILFALVCETALQATYLGTDNQAGQNAAIFFIFLFITPFWSTFMDATQFLYVAEIFPTHIRSQGTGFSMMGLYLASLIILVAGPIAFERISWKFFFVLIVPTFFHIIFVYFMCPETKGRSLEDVNAQFGEAVAIHYYGATDKEKMEFDVAVEEDEKVDTTGAIDRADITKVVAEHTHVEVVEKV</sequence>
<reference evidence="10" key="1">
    <citation type="submission" date="2023-04" db="EMBL/GenBank/DDBJ databases">
        <title>Black Yeasts Isolated from many extreme environments.</title>
        <authorList>
            <person name="Coleine C."/>
            <person name="Stajich J.E."/>
            <person name="Selbmann L."/>
        </authorList>
    </citation>
    <scope>NUCLEOTIDE SEQUENCE</scope>
    <source>
        <strain evidence="10">CCFEE 5312</strain>
    </source>
</reference>
<feature type="transmembrane region" description="Helical" evidence="7">
    <location>
        <begin position="148"/>
        <end position="174"/>
    </location>
</feature>
<dbReference type="PANTHER" id="PTHR48022:SF38">
    <property type="entry name" value="MAJOR FACILITATOR SUPERFAMILY (MFS) PROFILE DOMAIN-CONTAINING PROTEIN-RELATED"/>
    <property type="match status" value="1"/>
</dbReference>
<dbReference type="GO" id="GO:0016020">
    <property type="term" value="C:membrane"/>
    <property type="evidence" value="ECO:0007669"/>
    <property type="project" value="UniProtKB-SubCell"/>
</dbReference>
<comment type="caution">
    <text evidence="10">The sequence shown here is derived from an EMBL/GenBank/DDBJ whole genome shotgun (WGS) entry which is preliminary data.</text>
</comment>
<feature type="transmembrane region" description="Helical" evidence="7">
    <location>
        <begin position="12"/>
        <end position="35"/>
    </location>
</feature>
<name>A0AAJ0GCE8_9PEZI</name>
<dbReference type="PROSITE" id="PS51257">
    <property type="entry name" value="PROKAR_LIPOPROTEIN"/>
    <property type="match status" value="1"/>
</dbReference>
<dbReference type="InterPro" id="IPR003663">
    <property type="entry name" value="Sugar/inositol_transpt"/>
</dbReference>
<keyword evidence="5 7" id="KW-1133">Transmembrane helix</keyword>
<evidence type="ECO:0000256" key="2">
    <source>
        <dbReference type="ARBA" id="ARBA00010992"/>
    </source>
</evidence>
<organism evidence="10 11">
    <name type="scientific">Extremus antarcticus</name>
    <dbReference type="NCBI Taxonomy" id="702011"/>
    <lineage>
        <taxon>Eukaryota</taxon>
        <taxon>Fungi</taxon>
        <taxon>Dikarya</taxon>
        <taxon>Ascomycota</taxon>
        <taxon>Pezizomycotina</taxon>
        <taxon>Dothideomycetes</taxon>
        <taxon>Dothideomycetidae</taxon>
        <taxon>Mycosphaerellales</taxon>
        <taxon>Extremaceae</taxon>
        <taxon>Extremus</taxon>
    </lineage>
</organism>
<evidence type="ECO:0000256" key="3">
    <source>
        <dbReference type="ARBA" id="ARBA00022448"/>
    </source>
</evidence>
<evidence type="ECO:0000259" key="9">
    <source>
        <dbReference type="PROSITE" id="PS50850"/>
    </source>
</evidence>
<feature type="transmembrane region" description="Helical" evidence="7">
    <location>
        <begin position="388"/>
        <end position="409"/>
    </location>
</feature>
<evidence type="ECO:0000256" key="8">
    <source>
        <dbReference type="SAM" id="SignalP"/>
    </source>
</evidence>
<dbReference type="InterPro" id="IPR050360">
    <property type="entry name" value="MFS_Sugar_Transporters"/>
</dbReference>
<proteinExistence type="inferred from homology"/>
<keyword evidence="11" id="KW-1185">Reference proteome</keyword>
<evidence type="ECO:0000256" key="4">
    <source>
        <dbReference type="ARBA" id="ARBA00022692"/>
    </source>
</evidence>
<dbReference type="InterPro" id="IPR036259">
    <property type="entry name" value="MFS_trans_sf"/>
</dbReference>
<dbReference type="EMBL" id="JAWDJX010000014">
    <property type="protein sequence ID" value="KAK3053891.1"/>
    <property type="molecule type" value="Genomic_DNA"/>
</dbReference>
<accession>A0AAJ0GCE8</accession>
<keyword evidence="4 7" id="KW-0812">Transmembrane</keyword>
<keyword evidence="3" id="KW-0813">Transport</keyword>
<feature type="transmembrane region" description="Helical" evidence="7">
    <location>
        <begin position="316"/>
        <end position="339"/>
    </location>
</feature>
<comment type="similarity">
    <text evidence="2">Belongs to the major facilitator superfamily. Sugar transporter (TC 2.A.1.1) family.</text>
</comment>
<dbReference type="PANTHER" id="PTHR48022">
    <property type="entry name" value="PLASTIDIC GLUCOSE TRANSPORTER 4"/>
    <property type="match status" value="1"/>
</dbReference>
<evidence type="ECO:0000256" key="6">
    <source>
        <dbReference type="ARBA" id="ARBA00023136"/>
    </source>
</evidence>
<feature type="signal peptide" evidence="8">
    <location>
        <begin position="1"/>
        <end position="20"/>
    </location>
</feature>
<dbReference type="Gene3D" id="1.20.1250.20">
    <property type="entry name" value="MFS general substrate transporter like domains"/>
    <property type="match status" value="2"/>
</dbReference>
<dbReference type="PROSITE" id="PS50850">
    <property type="entry name" value="MFS"/>
    <property type="match status" value="1"/>
</dbReference>
<feature type="transmembrane region" description="Helical" evidence="7">
    <location>
        <begin position="351"/>
        <end position="376"/>
    </location>
</feature>
<comment type="subcellular location">
    <subcellularLocation>
        <location evidence="1">Membrane</location>
        <topology evidence="1">Multi-pass membrane protein</topology>
    </subcellularLocation>
</comment>
<evidence type="ECO:0000313" key="10">
    <source>
        <dbReference type="EMBL" id="KAK3053891.1"/>
    </source>
</evidence>
<dbReference type="AlphaFoldDB" id="A0AAJ0GCE8"/>
<dbReference type="InterPro" id="IPR005828">
    <property type="entry name" value="MFS_sugar_transport-like"/>
</dbReference>